<evidence type="ECO:0000313" key="2">
    <source>
        <dbReference type="EMBL" id="KAF8870043.1"/>
    </source>
</evidence>
<reference evidence="2" key="1">
    <citation type="submission" date="2020-11" db="EMBL/GenBank/DDBJ databases">
        <authorList>
            <consortium name="DOE Joint Genome Institute"/>
            <person name="Ahrendt S."/>
            <person name="Riley R."/>
            <person name="Andreopoulos W."/>
            <person name="LaButti K."/>
            <person name="Pangilinan J."/>
            <person name="Ruiz-duenas F.J."/>
            <person name="Barrasa J.M."/>
            <person name="Sanchez-Garcia M."/>
            <person name="Camarero S."/>
            <person name="Miyauchi S."/>
            <person name="Serrano A."/>
            <person name="Linde D."/>
            <person name="Babiker R."/>
            <person name="Drula E."/>
            <person name="Ayuso-Fernandez I."/>
            <person name="Pacheco R."/>
            <person name="Padilla G."/>
            <person name="Ferreira P."/>
            <person name="Barriuso J."/>
            <person name="Kellner H."/>
            <person name="Castanera R."/>
            <person name="Alfaro M."/>
            <person name="Ramirez L."/>
            <person name="Pisabarro A.G."/>
            <person name="Kuo A."/>
            <person name="Tritt A."/>
            <person name="Lipzen A."/>
            <person name="He G."/>
            <person name="Yan M."/>
            <person name="Ng V."/>
            <person name="Cullen D."/>
            <person name="Martin F."/>
            <person name="Rosso M.-N."/>
            <person name="Henrissat B."/>
            <person name="Hibbett D."/>
            <person name="Martinez A.T."/>
            <person name="Grigoriev I.V."/>
        </authorList>
    </citation>
    <scope>NUCLEOTIDE SEQUENCE</scope>
    <source>
        <strain evidence="2">AH 44721</strain>
    </source>
</reference>
<dbReference type="EMBL" id="JADNYJ010000382">
    <property type="protein sequence ID" value="KAF8870043.1"/>
    <property type="molecule type" value="Genomic_DNA"/>
</dbReference>
<feature type="region of interest" description="Disordered" evidence="1">
    <location>
        <begin position="118"/>
        <end position="167"/>
    </location>
</feature>
<accession>A0A9P5TEM8</accession>
<evidence type="ECO:0000256" key="1">
    <source>
        <dbReference type="SAM" id="MobiDB-lite"/>
    </source>
</evidence>
<keyword evidence="3" id="KW-1185">Reference proteome</keyword>
<dbReference type="AlphaFoldDB" id="A0A9P5TEM8"/>
<proteinExistence type="predicted"/>
<sequence>MLTSAKWTSFIDCFDLDGLYDYIVAIFEDNTDTPFIKMTLECEVPGLRPSKGKKACVKVHPGKLQTGPGPAECVKSQLNKLEMEGRLARELQEWSVSSNDTQNSLDWLLKTRDRMDDAFSETEDENDQNFHPTDTIVTECNRGAADDQDPGTGANDDEEEEDEADCQ</sequence>
<evidence type="ECO:0000313" key="3">
    <source>
        <dbReference type="Proteomes" id="UP000724874"/>
    </source>
</evidence>
<name>A0A9P5TEM8_GYMJU</name>
<gene>
    <name evidence="2" type="ORF">CPB84DRAFT_1754682</name>
</gene>
<organism evidence="2 3">
    <name type="scientific">Gymnopilus junonius</name>
    <name type="common">Spectacular rustgill mushroom</name>
    <name type="synonym">Gymnopilus spectabilis subsp. junonius</name>
    <dbReference type="NCBI Taxonomy" id="109634"/>
    <lineage>
        <taxon>Eukaryota</taxon>
        <taxon>Fungi</taxon>
        <taxon>Dikarya</taxon>
        <taxon>Basidiomycota</taxon>
        <taxon>Agaricomycotina</taxon>
        <taxon>Agaricomycetes</taxon>
        <taxon>Agaricomycetidae</taxon>
        <taxon>Agaricales</taxon>
        <taxon>Agaricineae</taxon>
        <taxon>Hymenogastraceae</taxon>
        <taxon>Gymnopilus</taxon>
    </lineage>
</organism>
<dbReference type="Proteomes" id="UP000724874">
    <property type="component" value="Unassembled WGS sequence"/>
</dbReference>
<feature type="compositionally biased region" description="Polar residues" evidence="1">
    <location>
        <begin position="129"/>
        <end position="138"/>
    </location>
</feature>
<feature type="compositionally biased region" description="Acidic residues" evidence="1">
    <location>
        <begin position="118"/>
        <end position="127"/>
    </location>
</feature>
<protein>
    <submittedName>
        <fullName evidence="2">Uncharacterized protein</fullName>
    </submittedName>
</protein>
<feature type="compositionally biased region" description="Acidic residues" evidence="1">
    <location>
        <begin position="155"/>
        <end position="167"/>
    </location>
</feature>
<comment type="caution">
    <text evidence="2">The sequence shown here is derived from an EMBL/GenBank/DDBJ whole genome shotgun (WGS) entry which is preliminary data.</text>
</comment>